<feature type="domain" description="D-isomer specific 2-hydroxyacid dehydrogenase catalytic" evidence="4">
    <location>
        <begin position="38"/>
        <end position="304"/>
    </location>
</feature>
<evidence type="ECO:0000256" key="3">
    <source>
        <dbReference type="RuleBase" id="RU003719"/>
    </source>
</evidence>
<dbReference type="SUPFAM" id="SSF51735">
    <property type="entry name" value="NAD(P)-binding Rossmann-fold domains"/>
    <property type="match status" value="1"/>
</dbReference>
<evidence type="ECO:0000259" key="5">
    <source>
        <dbReference type="Pfam" id="PF02826"/>
    </source>
</evidence>
<evidence type="ECO:0000313" key="6">
    <source>
        <dbReference type="EMBL" id="AEA11600.1"/>
    </source>
</evidence>
<dbReference type="InterPro" id="IPR006140">
    <property type="entry name" value="D-isomer_DH_NAD-bd"/>
</dbReference>
<dbReference type="Pfam" id="PF00389">
    <property type="entry name" value="2-Hacid_dh"/>
    <property type="match status" value="1"/>
</dbReference>
<accession>F2L151</accession>
<reference key="2">
    <citation type="submission" date="2011-03" db="EMBL/GenBank/DDBJ databases">
        <title>Complete genome sequence of the thermoacidophilic crenarchaeon Thermoproteus uzoniensis 768-20.</title>
        <authorList>
            <person name="Mardanov A.V."/>
            <person name="Gumerov V.M."/>
            <person name="Beletsky A.V."/>
            <person name="Prokofeva M.I."/>
            <person name="Bonch-Osmolovskaya E.A."/>
            <person name="Ravin N.V."/>
            <person name="Skryabin K.G."/>
        </authorList>
    </citation>
    <scope>NUCLEOTIDE SEQUENCE</scope>
    <source>
        <strain>768-20</strain>
    </source>
</reference>
<dbReference type="EMBL" id="CP002590">
    <property type="protein sequence ID" value="AEA11600.1"/>
    <property type="molecule type" value="Genomic_DNA"/>
</dbReference>
<dbReference type="eggNOG" id="arCOG01755">
    <property type="taxonomic scope" value="Archaea"/>
</dbReference>
<evidence type="ECO:0000256" key="1">
    <source>
        <dbReference type="ARBA" id="ARBA00023002"/>
    </source>
</evidence>
<proteinExistence type="inferred from homology"/>
<dbReference type="InterPro" id="IPR050223">
    <property type="entry name" value="D-isomer_2-hydroxyacid_DH"/>
</dbReference>
<protein>
    <submittedName>
        <fullName evidence="6">D-isomer specific 2-hydroxyacid dehydrogenase, NAD-binding protein</fullName>
    </submittedName>
</protein>
<comment type="similarity">
    <text evidence="3">Belongs to the D-isomer specific 2-hydroxyacid dehydrogenase family.</text>
</comment>
<keyword evidence="1 3" id="KW-0560">Oxidoreductase</keyword>
<evidence type="ECO:0000259" key="4">
    <source>
        <dbReference type="Pfam" id="PF00389"/>
    </source>
</evidence>
<keyword evidence="7" id="KW-1185">Reference proteome</keyword>
<dbReference type="GO" id="GO:0005829">
    <property type="term" value="C:cytosol"/>
    <property type="evidence" value="ECO:0007669"/>
    <property type="project" value="TreeGrafter"/>
</dbReference>
<dbReference type="AlphaFoldDB" id="F2L151"/>
<dbReference type="InterPro" id="IPR006139">
    <property type="entry name" value="D-isomer_2_OHA_DH_cat_dom"/>
</dbReference>
<dbReference type="Pfam" id="PF02826">
    <property type="entry name" value="2-Hacid_dh_C"/>
    <property type="match status" value="1"/>
</dbReference>
<organism evidence="6 7">
    <name type="scientific">Thermoproteus uzoniensis (strain 768-20)</name>
    <dbReference type="NCBI Taxonomy" id="999630"/>
    <lineage>
        <taxon>Archaea</taxon>
        <taxon>Thermoproteota</taxon>
        <taxon>Thermoprotei</taxon>
        <taxon>Thermoproteales</taxon>
        <taxon>Thermoproteaceae</taxon>
        <taxon>Thermoproteus</taxon>
    </lineage>
</organism>
<reference evidence="6 7" key="1">
    <citation type="journal article" date="2011" name="J. Bacteriol.">
        <title>Complete genome sequence of the thermoacidophilic crenarchaeon Thermoproteus uzoniensis 768-20.</title>
        <authorList>
            <person name="Mardanov A.V."/>
            <person name="Gumerov V.M."/>
            <person name="Beletsky A.V."/>
            <person name="Prokofeva M.I."/>
            <person name="Bonch-Osmolovskaya E.A."/>
            <person name="Ravin N.V."/>
            <person name="Skryabin K.G."/>
        </authorList>
    </citation>
    <scope>NUCLEOTIDE SEQUENCE [LARGE SCALE GENOMIC DNA]</scope>
    <source>
        <strain evidence="6 7">768-20</strain>
    </source>
</reference>
<dbReference type="Gene3D" id="3.40.50.720">
    <property type="entry name" value="NAD(P)-binding Rossmann-like Domain"/>
    <property type="match status" value="2"/>
</dbReference>
<dbReference type="PANTHER" id="PTHR10996">
    <property type="entry name" value="2-HYDROXYACID DEHYDROGENASE-RELATED"/>
    <property type="match status" value="1"/>
</dbReference>
<keyword evidence="2" id="KW-0520">NAD</keyword>
<evidence type="ECO:0000256" key="2">
    <source>
        <dbReference type="ARBA" id="ARBA00023027"/>
    </source>
</evidence>
<dbReference type="SUPFAM" id="SSF52283">
    <property type="entry name" value="Formate/glycerate dehydrogenase catalytic domain-like"/>
    <property type="match status" value="1"/>
</dbReference>
<dbReference type="GO" id="GO:0051287">
    <property type="term" value="F:NAD binding"/>
    <property type="evidence" value="ECO:0007669"/>
    <property type="project" value="InterPro"/>
</dbReference>
<evidence type="ECO:0000313" key="7">
    <source>
        <dbReference type="Proteomes" id="UP000008138"/>
    </source>
</evidence>
<dbReference type="PANTHER" id="PTHR10996:SF178">
    <property type="entry name" value="2-HYDROXYACID DEHYDROGENASE YGL185C-RELATED"/>
    <property type="match status" value="1"/>
</dbReference>
<dbReference type="KEGG" id="tuz:TUZN_0097"/>
<name>F2L151_THEU7</name>
<feature type="domain" description="D-isomer specific 2-hydroxyacid dehydrogenase NAD-binding" evidence="5">
    <location>
        <begin position="101"/>
        <end position="272"/>
    </location>
</feature>
<dbReference type="GO" id="GO:0030267">
    <property type="term" value="F:glyoxylate reductase (NADPH) activity"/>
    <property type="evidence" value="ECO:0007669"/>
    <property type="project" value="TreeGrafter"/>
</dbReference>
<dbReference type="Proteomes" id="UP000008138">
    <property type="component" value="Chromosome"/>
</dbReference>
<sequence length="311" mass="34417">MLKCWSAEGSMKVYVSVDLPPDLAERLSKTVEIVGRDRIAEAEAALCFKITAEELRSMPRLKFIQVVTAGLDHLPWEAIPPHVVVAGNAGSNAVAVAEFAVAMALAAYKRVLHYNEKMKRGDYKRDVGIPLVAGSKAAVLGLGEIGTRVAEMLAALGARVYGFSRTRKEGPWTFTADLLEAMSGARIAVSALPLTKHTRGLVKYEHLAAMDPEGVFVNVGRAEVVEREAVEKILRERPGFVFASDVWWARNDFAKDADIISRPNVVATPWIAGGYGNEQVWRRMMEEAVDNLLRWVRGERPRNIAKREDYT</sequence>
<gene>
    <name evidence="6" type="ordered locus">TUZN_0097</name>
</gene>
<dbReference type="HOGENOM" id="CLU_019796_1_0_2"/>
<dbReference type="CDD" id="cd12165">
    <property type="entry name" value="2-Hacid_dh_6"/>
    <property type="match status" value="1"/>
</dbReference>
<dbReference type="GO" id="GO:0016618">
    <property type="term" value="F:hydroxypyruvate reductase [NAD(P)H] activity"/>
    <property type="evidence" value="ECO:0007669"/>
    <property type="project" value="TreeGrafter"/>
</dbReference>
<dbReference type="STRING" id="999630.TUZN_0097"/>
<dbReference type="InterPro" id="IPR036291">
    <property type="entry name" value="NAD(P)-bd_dom_sf"/>
</dbReference>